<protein>
    <submittedName>
        <fullName evidence="5">Putative tail tape measure protein</fullName>
    </submittedName>
</protein>
<feature type="transmembrane region" description="Helical" evidence="3">
    <location>
        <begin position="279"/>
        <end position="300"/>
    </location>
</feature>
<evidence type="ECO:0000256" key="1">
    <source>
        <dbReference type="ARBA" id="ARBA00022612"/>
    </source>
</evidence>
<dbReference type="NCBIfam" id="TIGR01760">
    <property type="entry name" value="tape_meas_TP901"/>
    <property type="match status" value="1"/>
</dbReference>
<evidence type="ECO:0000256" key="3">
    <source>
        <dbReference type="SAM" id="Phobius"/>
    </source>
</evidence>
<evidence type="ECO:0000256" key="2">
    <source>
        <dbReference type="SAM" id="Coils"/>
    </source>
</evidence>
<keyword evidence="3" id="KW-0472">Membrane</keyword>
<dbReference type="PANTHER" id="PTHR37813">
    <property type="entry name" value="FELS-2 PROPHAGE PROTEIN"/>
    <property type="match status" value="1"/>
</dbReference>
<keyword evidence="3" id="KW-0812">Transmembrane</keyword>
<keyword evidence="3" id="KW-1133">Transmembrane helix</keyword>
<organism evidence="5">
    <name type="scientific">viral metagenome</name>
    <dbReference type="NCBI Taxonomy" id="1070528"/>
    <lineage>
        <taxon>unclassified sequences</taxon>
        <taxon>metagenomes</taxon>
        <taxon>organismal metagenomes</taxon>
    </lineage>
</organism>
<keyword evidence="1" id="KW-1188">Viral release from host cell</keyword>
<feature type="transmembrane region" description="Helical" evidence="3">
    <location>
        <begin position="306"/>
        <end position="339"/>
    </location>
</feature>
<evidence type="ECO:0000313" key="5">
    <source>
        <dbReference type="EMBL" id="QJA80070.1"/>
    </source>
</evidence>
<name>A0A6M3KDW0_9ZZZZ</name>
<feature type="coiled-coil region" evidence="2">
    <location>
        <begin position="398"/>
        <end position="475"/>
    </location>
</feature>
<accession>A0A6M3KDW0</accession>
<dbReference type="InterPro" id="IPR010090">
    <property type="entry name" value="Phage_tape_meas"/>
</dbReference>
<dbReference type="PANTHER" id="PTHR37813:SF1">
    <property type="entry name" value="FELS-2 PROPHAGE PROTEIN"/>
    <property type="match status" value="1"/>
</dbReference>
<dbReference type="AlphaFoldDB" id="A0A6M3KDW0"/>
<dbReference type="EMBL" id="MT142405">
    <property type="protein sequence ID" value="QJA80070.1"/>
    <property type="molecule type" value="Genomic_DNA"/>
</dbReference>
<evidence type="ECO:0000313" key="4">
    <source>
        <dbReference type="EMBL" id="QJA60777.1"/>
    </source>
</evidence>
<keyword evidence="2" id="KW-0175">Coiled coil</keyword>
<proteinExistence type="predicted"/>
<gene>
    <name evidence="5" type="ORF">MM415A00784_0016</name>
    <name evidence="4" type="ORF">MM415B01056_0021</name>
</gene>
<reference evidence="5" key="1">
    <citation type="submission" date="2020-03" db="EMBL/GenBank/DDBJ databases">
        <title>The deep terrestrial virosphere.</title>
        <authorList>
            <person name="Holmfeldt K."/>
            <person name="Nilsson E."/>
            <person name="Simone D."/>
            <person name="Lopez-Fernandez M."/>
            <person name="Wu X."/>
            <person name="de Brujin I."/>
            <person name="Lundin D."/>
            <person name="Andersson A."/>
            <person name="Bertilsson S."/>
            <person name="Dopson M."/>
        </authorList>
    </citation>
    <scope>NUCLEOTIDE SEQUENCE</scope>
    <source>
        <strain evidence="5">MM415A00784</strain>
        <strain evidence="4">MM415B01056</strain>
    </source>
</reference>
<sequence>MSEVLTELVAKISTDASGLKSGLSDAESATEKSSQNMADSLKKVGIAMVAAGTAVTAAMGLATKSAMDAVESENLFNASLGKNAKVVRDWSNALGKALGLNTYELRKNTGTIYVMVQSMGIASDAAMDMSEGITELAYDMASFYNISPEEAFGKLKSGLVGMSRPLQDLGILVNETTIKAYALKTGMIEQGQEMTEQQKVTARYGAILQATTVAQGDLARTMDSPTNKLRVLSSTFDELKIVIGENLLPIIGSLLTSMGNVLNEVINWAKENPALARTLTITATAVGVVSTVVGGLILLLPTLISGVAAFGVVLGAVTWPITLIVAGIGLLIAGGILLWKNWDKVSHFFAGIWSNIKSVVLHAVDAILEALKHLVGWLPFFGNKIAEAREKLSNMIEAEKIKRDIADVKEELIELEEVTTETADTTRVLADTLDPKLTAAMAEVEDRTKSLQAEEQRLSDRFADLMRKLEDAESESGKLGLTMDDVYTSMYKLGYKTEQINDVFRRYGDVTEVDEVLLDKLGITAEDVARLVGKLKDETDKGTESLKKYGEEAQRANDAVSKTFANLAAARVGATTGGATGSPISEADFDAIYNARQAAVSEVMAKEGISRQAALALVEPETYGSVAKYVEAVAREAPQYLSDKLHTAYGVGPQGVVKTVKSPYVGEYATGGVVPGTIGAPALATVHGGETIIPANESMGGVTVNISGPLFMEREDQMNQLVDKIRKGIQRQDRLRFGGAYNG</sequence>
<dbReference type="EMBL" id="MT141420">
    <property type="protein sequence ID" value="QJA60777.1"/>
    <property type="molecule type" value="Genomic_DNA"/>
</dbReference>